<sequence length="220" mass="24755">MSKPTKANCRKFFLRNVEIPVANSKAQVLKASQTANTNNSERTTTRPRNPVNSAPVVKSTAASAASKYKEPELHSALNVRKEIEKVKSLHAKAPTSIGELTPKSKKFVRDQVTKKLNFQHDENVFKGLVPVNVNDSVLIPTTKKPLRSSYVVREKRDPEPELGDFLRPLQCNVPLEPYLAPQMAPRRPNFNNFDHILEVFAKVDVGGVRVFRKQLINSQF</sequence>
<feature type="region of interest" description="Disordered" evidence="5">
    <location>
        <begin position="29"/>
        <end position="70"/>
    </location>
</feature>
<dbReference type="GO" id="GO:0005814">
    <property type="term" value="C:centriole"/>
    <property type="evidence" value="ECO:0007669"/>
    <property type="project" value="UniProtKB-SubCell"/>
</dbReference>
<dbReference type="AlphaFoldDB" id="A0A023EJY9"/>
<dbReference type="VEuPathDB" id="VectorBase:AALF017962"/>
<evidence type="ECO:0000313" key="7">
    <source>
        <dbReference type="EMBL" id="JAC09426.1"/>
    </source>
</evidence>
<evidence type="ECO:0000256" key="1">
    <source>
        <dbReference type="ARBA" id="ARBA00004114"/>
    </source>
</evidence>
<reference evidence="7" key="1">
    <citation type="journal article" date="2014" name="PLoS Negl. Trop. Dis.">
        <title>Identification and characterization of seminal fluid proteins in the Asian tiger mosquito, Aedes albopictus.</title>
        <authorList>
            <person name="Boes K.E."/>
            <person name="Ribeiro J.M."/>
            <person name="Wong A."/>
            <person name="Harrington L.C."/>
            <person name="Wolfner M.F."/>
            <person name="Sirot L.K."/>
        </authorList>
    </citation>
    <scope>NUCLEOTIDE SEQUENCE</scope>
    <source>
        <tissue evidence="7">Reproductive organs</tissue>
    </source>
</reference>
<dbReference type="EMBL" id="GAPW01004172">
    <property type="protein sequence ID" value="JAC09426.1"/>
    <property type="molecule type" value="mRNA"/>
</dbReference>
<name>A0A023EJY9_AEDAL</name>
<evidence type="ECO:0000259" key="6">
    <source>
        <dbReference type="Pfam" id="PF15503"/>
    </source>
</evidence>
<proteinExistence type="evidence at transcript level"/>
<feature type="non-terminal residue" evidence="7">
    <location>
        <position position="220"/>
    </location>
</feature>
<evidence type="ECO:0000256" key="3">
    <source>
        <dbReference type="ARBA" id="ARBA00023212"/>
    </source>
</evidence>
<evidence type="ECO:0000256" key="5">
    <source>
        <dbReference type="SAM" id="MobiDB-lite"/>
    </source>
</evidence>
<dbReference type="Pfam" id="PF15503">
    <property type="entry name" value="PPP1R35_C"/>
    <property type="match status" value="1"/>
</dbReference>
<feature type="compositionally biased region" description="Low complexity" evidence="5">
    <location>
        <begin position="53"/>
        <end position="66"/>
    </location>
</feature>
<accession>A0A023EJY9</accession>
<keyword evidence="2" id="KW-0963">Cytoplasm</keyword>
<protein>
    <recommendedName>
        <fullName evidence="6">Protein phosphatase 1 regulatory subunit 35 C-terminal domain-containing protein</fullName>
    </recommendedName>
</protein>
<feature type="compositionally biased region" description="Polar residues" evidence="5">
    <location>
        <begin position="29"/>
        <end position="52"/>
    </location>
</feature>
<feature type="domain" description="Protein phosphatase 1 regulatory subunit 35 C-terminal" evidence="6">
    <location>
        <begin position="71"/>
        <end position="196"/>
    </location>
</feature>
<dbReference type="VEuPathDB" id="VectorBase:AALC636_033104"/>
<comment type="subcellular location">
    <subcellularLocation>
        <location evidence="1">Cytoplasm</location>
        <location evidence="1">Cytoskeleton</location>
        <location evidence="1">Microtubule organizing center</location>
        <location evidence="1">Centrosome</location>
        <location evidence="1">Centriole</location>
    </subcellularLocation>
</comment>
<organism evidence="7">
    <name type="scientific">Aedes albopictus</name>
    <name type="common">Asian tiger mosquito</name>
    <name type="synonym">Stegomyia albopicta</name>
    <dbReference type="NCBI Taxonomy" id="7160"/>
    <lineage>
        <taxon>Eukaryota</taxon>
        <taxon>Metazoa</taxon>
        <taxon>Ecdysozoa</taxon>
        <taxon>Arthropoda</taxon>
        <taxon>Hexapoda</taxon>
        <taxon>Insecta</taxon>
        <taxon>Pterygota</taxon>
        <taxon>Neoptera</taxon>
        <taxon>Endopterygota</taxon>
        <taxon>Diptera</taxon>
        <taxon>Nematocera</taxon>
        <taxon>Culicoidea</taxon>
        <taxon>Culicidae</taxon>
        <taxon>Culicinae</taxon>
        <taxon>Aedini</taxon>
        <taxon>Aedes</taxon>
        <taxon>Stegomyia</taxon>
    </lineage>
</organism>
<evidence type="ECO:0000256" key="4">
    <source>
        <dbReference type="ARBA" id="ARBA00029452"/>
    </source>
</evidence>
<comment type="similarity">
    <text evidence="4">Belongs to the PPP1R35 family.</text>
</comment>
<dbReference type="VEuPathDB" id="VectorBase:AALFPA_071630"/>
<dbReference type="InterPro" id="IPR029135">
    <property type="entry name" value="PPP1R35_C"/>
</dbReference>
<keyword evidence="3" id="KW-0206">Cytoskeleton</keyword>
<evidence type="ECO:0000256" key="2">
    <source>
        <dbReference type="ARBA" id="ARBA00022490"/>
    </source>
</evidence>